<feature type="domain" description="Carrier" evidence="4">
    <location>
        <begin position="264"/>
        <end position="339"/>
    </location>
</feature>
<evidence type="ECO:0000256" key="3">
    <source>
        <dbReference type="ARBA" id="ARBA00022553"/>
    </source>
</evidence>
<dbReference type="InterPro" id="IPR045851">
    <property type="entry name" value="AMP-bd_C_sf"/>
</dbReference>
<name>T2JHK8_CROWT</name>
<dbReference type="Pfam" id="PF00881">
    <property type="entry name" value="Nitroreductase"/>
    <property type="match status" value="1"/>
</dbReference>
<comment type="cofactor">
    <cofactor evidence="1">
        <name>pantetheine 4'-phosphate</name>
        <dbReference type="ChEBI" id="CHEBI:47942"/>
    </cofactor>
</comment>
<dbReference type="Proteomes" id="UP000018130">
    <property type="component" value="Unassembled WGS sequence"/>
</dbReference>
<dbReference type="InterPro" id="IPR029479">
    <property type="entry name" value="Nitroreductase"/>
</dbReference>
<dbReference type="InterPro" id="IPR020051">
    <property type="entry name" value="SagB-type_dehydrogenase"/>
</dbReference>
<accession>T2JHK8</accession>
<dbReference type="InterPro" id="IPR009081">
    <property type="entry name" value="PP-bd_ACP"/>
</dbReference>
<sequence>MLTKKFIYGDKVIDSFLNESISLQQIGQFLSSLSPIKLEDSPLAKYRYGSAGSLYPVQVYLLIKPETVTGLDGGFYYYHPLENSLIFLNNKTDFDTNIYGNNQTIYEGAAFSLFLIGELNAIQPLYGEKSRDLCLLEAGYISQLLMEIAPDNELGLCPIGALEFETLRSLLELEDSQILLHSFVGGKIDLALTKKWLQPKVETKTESLRDKIQGYLQDKIPNYMIPRSYTILKQLPLNANGKIDRNSLPKPNILAATSSIEFVAPQTEIQEQLATIWKQYLEIEKVGIYDNFFDLGGNSLLVTQVISKVRQTFQVELPLQKLFETPTIAELELLIQENKTIEQGSDRIEKYDRYETVETENYDELSEGEIDDLLMQMLEDEDIDSELLE</sequence>
<dbReference type="PANTHER" id="PTHR44845">
    <property type="entry name" value="CARRIER DOMAIN-CONTAINING PROTEIN"/>
    <property type="match status" value="1"/>
</dbReference>
<organism evidence="5 6">
    <name type="scientific">Crocosphaera watsonii WH 0402</name>
    <dbReference type="NCBI Taxonomy" id="1284629"/>
    <lineage>
        <taxon>Bacteria</taxon>
        <taxon>Bacillati</taxon>
        <taxon>Cyanobacteriota</taxon>
        <taxon>Cyanophyceae</taxon>
        <taxon>Oscillatoriophycideae</taxon>
        <taxon>Chroococcales</taxon>
        <taxon>Aphanothecaceae</taxon>
        <taxon>Crocosphaera</taxon>
    </lineage>
</organism>
<dbReference type="AlphaFoldDB" id="T2JHK8"/>
<dbReference type="FunFam" id="1.10.1200.10:FF:000005">
    <property type="entry name" value="Nonribosomal peptide synthetase 1"/>
    <property type="match status" value="1"/>
</dbReference>
<dbReference type="SUPFAM" id="SSF47336">
    <property type="entry name" value="ACP-like"/>
    <property type="match status" value="1"/>
</dbReference>
<dbReference type="Gene3D" id="1.10.1200.10">
    <property type="entry name" value="ACP-like"/>
    <property type="match status" value="1"/>
</dbReference>
<evidence type="ECO:0000259" key="4">
    <source>
        <dbReference type="PROSITE" id="PS50075"/>
    </source>
</evidence>
<dbReference type="CDD" id="cd02142">
    <property type="entry name" value="McbC_SagB-like_oxidoreductase"/>
    <property type="match status" value="1"/>
</dbReference>
<evidence type="ECO:0000313" key="5">
    <source>
        <dbReference type="EMBL" id="CCQ65303.1"/>
    </source>
</evidence>
<dbReference type="Gene3D" id="3.40.109.10">
    <property type="entry name" value="NADH Oxidase"/>
    <property type="match status" value="1"/>
</dbReference>
<protein>
    <submittedName>
        <fullName evidence="5">COG1020: Non-ribosomal peptide synthetase modules and related proteins</fullName>
    </submittedName>
</protein>
<reference evidence="5 6" key="1">
    <citation type="submission" date="2013-01" db="EMBL/GenBank/DDBJ databases">
        <authorList>
            <person name="Bench S."/>
        </authorList>
    </citation>
    <scope>NUCLEOTIDE SEQUENCE [LARGE SCALE GENOMIC DNA]</scope>
    <source>
        <strain evidence="5 6">WH 0402</strain>
    </source>
</reference>
<keyword evidence="3" id="KW-0597">Phosphoprotein</keyword>
<dbReference type="SUPFAM" id="SSF55469">
    <property type="entry name" value="FMN-dependent nitroreductase-like"/>
    <property type="match status" value="1"/>
</dbReference>
<dbReference type="PROSITE" id="PS50075">
    <property type="entry name" value="CARRIER"/>
    <property type="match status" value="1"/>
</dbReference>
<evidence type="ECO:0000256" key="2">
    <source>
        <dbReference type="ARBA" id="ARBA00022450"/>
    </source>
</evidence>
<evidence type="ECO:0000313" key="6">
    <source>
        <dbReference type="Proteomes" id="UP000018130"/>
    </source>
</evidence>
<dbReference type="PROSITE" id="PS00012">
    <property type="entry name" value="PHOSPHOPANTETHEINE"/>
    <property type="match status" value="1"/>
</dbReference>
<dbReference type="EMBL" id="CAQN01000151">
    <property type="protein sequence ID" value="CCQ65303.1"/>
    <property type="molecule type" value="Genomic_DNA"/>
</dbReference>
<dbReference type="Gene3D" id="3.30.300.30">
    <property type="match status" value="1"/>
</dbReference>
<dbReference type="InterPro" id="IPR000415">
    <property type="entry name" value="Nitroreductase-like"/>
</dbReference>
<gene>
    <name evidence="5" type="ORF">CWATWH0402_3737</name>
</gene>
<dbReference type="Pfam" id="PF00550">
    <property type="entry name" value="PP-binding"/>
    <property type="match status" value="1"/>
</dbReference>
<dbReference type="GO" id="GO:0016491">
    <property type="term" value="F:oxidoreductase activity"/>
    <property type="evidence" value="ECO:0007669"/>
    <property type="project" value="InterPro"/>
</dbReference>
<dbReference type="PANTHER" id="PTHR44845:SF6">
    <property type="entry name" value="BETA-ALANINE-ACTIVATING ENZYME"/>
    <property type="match status" value="1"/>
</dbReference>
<dbReference type="InterPro" id="IPR036736">
    <property type="entry name" value="ACP-like_sf"/>
</dbReference>
<dbReference type="SUPFAM" id="SSF56801">
    <property type="entry name" value="Acetyl-CoA synthetase-like"/>
    <property type="match status" value="1"/>
</dbReference>
<dbReference type="NCBIfam" id="TIGR03605">
    <property type="entry name" value="antibiot_sagB"/>
    <property type="match status" value="1"/>
</dbReference>
<evidence type="ECO:0000256" key="1">
    <source>
        <dbReference type="ARBA" id="ARBA00001957"/>
    </source>
</evidence>
<reference evidence="5 6" key="2">
    <citation type="submission" date="2013-09" db="EMBL/GenBank/DDBJ databases">
        <title>Whole genome comparison of six Crocosphaera watsonii strains with differing phenotypes.</title>
        <authorList>
            <person name="Bench S.R."/>
            <person name="Heller P."/>
            <person name="Frank I."/>
            <person name="Arciniega M."/>
            <person name="Shilova I.N."/>
            <person name="Zehr J.P."/>
        </authorList>
    </citation>
    <scope>NUCLEOTIDE SEQUENCE [LARGE SCALE GENOMIC DNA]</scope>
    <source>
        <strain evidence="5 6">WH 0402</strain>
    </source>
</reference>
<keyword evidence="2" id="KW-0596">Phosphopantetheine</keyword>
<comment type="caution">
    <text evidence="5">The sequence shown here is derived from an EMBL/GenBank/DDBJ whole genome shotgun (WGS) entry which is preliminary data.</text>
</comment>
<dbReference type="InterPro" id="IPR006162">
    <property type="entry name" value="Ppantetheine_attach_site"/>
</dbReference>
<proteinExistence type="predicted"/>